<feature type="transmembrane region" description="Helical" evidence="3">
    <location>
        <begin position="318"/>
        <end position="337"/>
    </location>
</feature>
<feature type="transmembrane region" description="Helical" evidence="3">
    <location>
        <begin position="157"/>
        <end position="177"/>
    </location>
</feature>
<evidence type="ECO:0000313" key="5">
    <source>
        <dbReference type="Proteomes" id="UP000010796"/>
    </source>
</evidence>
<accession>L0G211</accession>
<feature type="region of interest" description="Disordered" evidence="2">
    <location>
        <begin position="36"/>
        <end position="67"/>
    </location>
</feature>
<evidence type="ECO:0000256" key="3">
    <source>
        <dbReference type="SAM" id="Phobius"/>
    </source>
</evidence>
<proteinExistence type="predicted"/>
<reference evidence="5" key="1">
    <citation type="submission" date="2012-02" db="EMBL/GenBank/DDBJ databases">
        <title>The complete genome of Echinicola vietnamensis DSM 17526.</title>
        <authorList>
            <person name="Lucas S."/>
            <person name="Copeland A."/>
            <person name="Lapidus A."/>
            <person name="Glavina del Rio T."/>
            <person name="Dalin E."/>
            <person name="Tice H."/>
            <person name="Bruce D."/>
            <person name="Goodwin L."/>
            <person name="Pitluck S."/>
            <person name="Peters L."/>
            <person name="Ovchinnikova G."/>
            <person name="Teshima H."/>
            <person name="Kyrpides N."/>
            <person name="Mavromatis K."/>
            <person name="Ivanova N."/>
            <person name="Brettin T."/>
            <person name="Detter J.C."/>
            <person name="Han C."/>
            <person name="Larimer F."/>
            <person name="Land M."/>
            <person name="Hauser L."/>
            <person name="Markowitz V."/>
            <person name="Cheng J.-F."/>
            <person name="Hugenholtz P."/>
            <person name="Woyke T."/>
            <person name="Wu D."/>
            <person name="Brambilla E."/>
            <person name="Klenk H.-P."/>
            <person name="Eisen J.A."/>
        </authorList>
    </citation>
    <scope>NUCLEOTIDE SEQUENCE [LARGE SCALE GENOMIC DNA]</scope>
    <source>
        <strain evidence="5">DSM 17526 / LMG 23754 / KMM 6221</strain>
    </source>
</reference>
<feature type="transmembrane region" description="Helical" evidence="3">
    <location>
        <begin position="557"/>
        <end position="574"/>
    </location>
</feature>
<protein>
    <submittedName>
        <fullName evidence="4">Putative membrane protein (DUF2339)</fullName>
    </submittedName>
</protein>
<feature type="transmembrane region" description="Helical" evidence="3">
    <location>
        <begin position="375"/>
        <end position="393"/>
    </location>
</feature>
<feature type="transmembrane region" description="Helical" evidence="3">
    <location>
        <begin position="399"/>
        <end position="416"/>
    </location>
</feature>
<dbReference type="AlphaFoldDB" id="L0G211"/>
<keyword evidence="3" id="KW-0812">Transmembrane</keyword>
<evidence type="ECO:0000256" key="2">
    <source>
        <dbReference type="SAM" id="MobiDB-lite"/>
    </source>
</evidence>
<feature type="transmembrane region" description="Helical" evidence="3">
    <location>
        <begin position="719"/>
        <end position="740"/>
    </location>
</feature>
<dbReference type="InterPro" id="IPR019286">
    <property type="entry name" value="DUF2339_TM"/>
</dbReference>
<feature type="transmembrane region" description="Helical" evidence="3">
    <location>
        <begin position="259"/>
        <end position="277"/>
    </location>
</feature>
<feature type="transmembrane region" description="Helical" evidence="3">
    <location>
        <begin position="662"/>
        <end position="683"/>
    </location>
</feature>
<feature type="transmembrane region" description="Helical" evidence="3">
    <location>
        <begin position="134"/>
        <end position="150"/>
    </location>
</feature>
<dbReference type="STRING" id="926556.Echvi_3329"/>
<keyword evidence="3" id="KW-1133">Transmembrane helix</keyword>
<feature type="transmembrane region" description="Helical" evidence="3">
    <location>
        <begin position="630"/>
        <end position="650"/>
    </location>
</feature>
<keyword evidence="1" id="KW-0175">Coiled coil</keyword>
<feature type="transmembrane region" description="Helical" evidence="3">
    <location>
        <begin position="746"/>
        <end position="766"/>
    </location>
</feature>
<feature type="transmembrane region" description="Helical" evidence="3">
    <location>
        <begin position="461"/>
        <end position="480"/>
    </location>
</feature>
<dbReference type="Pfam" id="PF10101">
    <property type="entry name" value="DUF2339"/>
    <property type="match status" value="1"/>
</dbReference>
<evidence type="ECO:0000256" key="1">
    <source>
        <dbReference type="SAM" id="Coils"/>
    </source>
</evidence>
<dbReference type="PANTHER" id="PTHR38434">
    <property type="entry name" value="BLL2549 PROTEIN"/>
    <property type="match status" value="1"/>
</dbReference>
<organism evidence="4 5">
    <name type="scientific">Echinicola vietnamensis (strain DSM 17526 / LMG 23754 / KMM 6221)</name>
    <dbReference type="NCBI Taxonomy" id="926556"/>
    <lineage>
        <taxon>Bacteria</taxon>
        <taxon>Pseudomonadati</taxon>
        <taxon>Bacteroidota</taxon>
        <taxon>Cytophagia</taxon>
        <taxon>Cytophagales</taxon>
        <taxon>Cyclobacteriaceae</taxon>
        <taxon>Echinicola</taxon>
    </lineage>
</organism>
<feature type="transmembrane region" description="Helical" evidence="3">
    <location>
        <begin position="210"/>
        <end position="227"/>
    </location>
</feature>
<name>L0G211_ECHVK</name>
<keyword evidence="3" id="KW-0472">Membrane</keyword>
<dbReference type="RefSeq" id="WP_015267097.1">
    <property type="nucleotide sequence ID" value="NC_019904.1"/>
</dbReference>
<feature type="transmembrane region" description="Helical" evidence="3">
    <location>
        <begin position="183"/>
        <end position="203"/>
    </location>
</feature>
<dbReference type="PANTHER" id="PTHR38434:SF1">
    <property type="entry name" value="BLL2549 PROTEIN"/>
    <property type="match status" value="1"/>
</dbReference>
<feature type="coiled-coil region" evidence="1">
    <location>
        <begin position="1"/>
        <end position="35"/>
    </location>
</feature>
<dbReference type="PATRIC" id="fig|926556.3.peg.3513"/>
<dbReference type="OrthoDB" id="666059at2"/>
<gene>
    <name evidence="4" type="ordered locus">Echvi_3329</name>
</gene>
<dbReference type="KEGG" id="evi:Echvi_3329"/>
<feature type="transmembrane region" description="Helical" evidence="3">
    <location>
        <begin position="428"/>
        <end position="449"/>
    </location>
</feature>
<feature type="transmembrane region" description="Helical" evidence="3">
    <location>
        <begin position="501"/>
        <end position="519"/>
    </location>
</feature>
<feature type="transmembrane region" description="Helical" evidence="3">
    <location>
        <begin position="233"/>
        <end position="252"/>
    </location>
</feature>
<feature type="compositionally biased region" description="Polar residues" evidence="2">
    <location>
        <begin position="49"/>
        <end position="62"/>
    </location>
</feature>
<feature type="transmembrane region" description="Helical" evidence="3">
    <location>
        <begin position="695"/>
        <end position="714"/>
    </location>
</feature>
<dbReference type="HOGENOM" id="CLU_014077_0_0_10"/>
<dbReference type="Proteomes" id="UP000010796">
    <property type="component" value="Chromosome"/>
</dbReference>
<keyword evidence="5" id="KW-1185">Reference proteome</keyword>
<feature type="transmembrane region" description="Helical" evidence="3">
    <location>
        <begin position="586"/>
        <end position="607"/>
    </location>
</feature>
<feature type="transmembrane region" description="Helical" evidence="3">
    <location>
        <begin position="105"/>
        <end position="122"/>
    </location>
</feature>
<sequence length="779" mass="88567">MAENHEKLDALLKKLEALMEKQEAFSKEVKALQNEIHHLKGSNPIPAENQRTTPTPSAQSPKTPLRPFRQAKKATADMDWDLPPKPKKSKTDFEKFIGENLANKIGIIIVVIGVAIGAKYTIDNQLIGPLTRIIMGYVVGIGLLGVAIKLKEKYENFSAVLLSGAMAILYFITFAAFSFYGLIGLSLTFALMVIFTAFTVLAALHYNKQVIAHIGLVGAYAVPFLLSDGSGNVKILFAYMAIINLGILSIAIKKYWKALYYSAFGLTWLIYLVWFLIDYAQAEHFGLALTFPSLFFVIFYLAFLAYKFLQREQFSSSDIIMLLSNAFIYYGLGYAILSNHTETAHFLGLFTLANAVIHFIVSVPIYRRKQADRNLFFLAIGLVITFITLAFPVQWDGNWVTLLWTSEAALLFWIGRTKRVAFYEKLSYPLMVIAFFSLIHDWSIVYGAYFLEEEANHFSPLLNIHFLSSMLFLVGFGWIYQVQANTSSSPAWKPSYGTAKLLAFGIPAVLLFTTYYAFLAEINAYWQQLYVISEVEMKSAMDTIEMFRNEDLIKFKIIWGINYTLFFLTGLAFLNGKKYRNRSLAWTNLTLIGLALLMFLSGGLYALSELRVSYLAPPHPEYIEYGVRNILVRYFSFIFVALALGAAFAYQKMPFMKKSFDMAFDFGLHLTLIWTLSSELIHWMDMAGWSRQYKLGLSIFWGVYALVLIGIGIWKNKKYLRISAIVLFGLTLLKLFFYDIIHLDTIAKTIVFVSLGILLLIISFLYNKFKHLIADETNH</sequence>
<dbReference type="eggNOG" id="COG5373">
    <property type="taxonomic scope" value="Bacteria"/>
</dbReference>
<dbReference type="EMBL" id="CP003346">
    <property type="protein sequence ID" value="AGA79552.1"/>
    <property type="molecule type" value="Genomic_DNA"/>
</dbReference>
<feature type="transmembrane region" description="Helical" evidence="3">
    <location>
        <begin position="343"/>
        <end position="363"/>
    </location>
</feature>
<feature type="transmembrane region" description="Helical" evidence="3">
    <location>
        <begin position="289"/>
        <end position="306"/>
    </location>
</feature>
<evidence type="ECO:0000313" key="4">
    <source>
        <dbReference type="EMBL" id="AGA79552.1"/>
    </source>
</evidence>